<dbReference type="Proteomes" id="UP000036681">
    <property type="component" value="Unplaced"/>
</dbReference>
<organism evidence="1 2">
    <name type="scientific">Ascaris lumbricoides</name>
    <name type="common">Giant roundworm</name>
    <dbReference type="NCBI Taxonomy" id="6252"/>
    <lineage>
        <taxon>Eukaryota</taxon>
        <taxon>Metazoa</taxon>
        <taxon>Ecdysozoa</taxon>
        <taxon>Nematoda</taxon>
        <taxon>Chromadorea</taxon>
        <taxon>Rhabditida</taxon>
        <taxon>Spirurina</taxon>
        <taxon>Ascaridomorpha</taxon>
        <taxon>Ascaridoidea</taxon>
        <taxon>Ascarididae</taxon>
        <taxon>Ascaris</taxon>
    </lineage>
</organism>
<evidence type="ECO:0000313" key="1">
    <source>
        <dbReference type="Proteomes" id="UP000036681"/>
    </source>
</evidence>
<accession>A0A0M3ILL7</accession>
<evidence type="ECO:0000313" key="2">
    <source>
        <dbReference type="WBParaSite" id="ALUE_0001964501-mRNA-1"/>
    </source>
</evidence>
<reference evidence="2" key="1">
    <citation type="submission" date="2017-02" db="UniProtKB">
        <authorList>
            <consortium name="WormBaseParasite"/>
        </authorList>
    </citation>
    <scope>IDENTIFICATION</scope>
</reference>
<protein>
    <submittedName>
        <fullName evidence="2">Uncharacterized protein</fullName>
    </submittedName>
</protein>
<keyword evidence="1" id="KW-1185">Reference proteome</keyword>
<name>A0A0M3ILL7_ASCLU</name>
<dbReference type="AlphaFoldDB" id="A0A0M3ILL7"/>
<sequence length="49" mass="5563">MVLPLQPEAMMILLRGNHHSIHSIFFEQLATCSMEGSLSTRSHVRVRLS</sequence>
<proteinExistence type="predicted"/>
<dbReference type="WBParaSite" id="ALUE_0001964501-mRNA-1">
    <property type="protein sequence ID" value="ALUE_0001964501-mRNA-1"/>
    <property type="gene ID" value="ALUE_0001964501"/>
</dbReference>